<gene>
    <name evidence="13" type="ORF">CYLTODRAFT_366718</name>
</gene>
<keyword evidence="5" id="KW-0677">Repeat</keyword>
<dbReference type="InterPro" id="IPR001680">
    <property type="entry name" value="WD40_rpt"/>
</dbReference>
<evidence type="ECO:0000256" key="8">
    <source>
        <dbReference type="ARBA" id="ARBA00022927"/>
    </source>
</evidence>
<dbReference type="GO" id="GO:0005789">
    <property type="term" value="C:endoplasmic reticulum membrane"/>
    <property type="evidence" value="ECO:0007669"/>
    <property type="project" value="UniProtKB-SubCell"/>
</dbReference>
<evidence type="ECO:0000256" key="1">
    <source>
        <dbReference type="ARBA" id="ARBA00004648"/>
    </source>
</evidence>
<organism evidence="13 14">
    <name type="scientific">Cylindrobasidium torrendii FP15055 ss-10</name>
    <dbReference type="NCBI Taxonomy" id="1314674"/>
    <lineage>
        <taxon>Eukaryota</taxon>
        <taxon>Fungi</taxon>
        <taxon>Dikarya</taxon>
        <taxon>Basidiomycota</taxon>
        <taxon>Agaricomycotina</taxon>
        <taxon>Agaricomycetes</taxon>
        <taxon>Agaricomycetidae</taxon>
        <taxon>Agaricales</taxon>
        <taxon>Marasmiineae</taxon>
        <taxon>Physalacriaceae</taxon>
        <taxon>Cylindrobasidium</taxon>
    </lineage>
</organism>
<dbReference type="GO" id="GO:0015031">
    <property type="term" value="P:protein transport"/>
    <property type="evidence" value="ECO:0007669"/>
    <property type="project" value="UniProtKB-KW"/>
</dbReference>
<evidence type="ECO:0000256" key="10">
    <source>
        <dbReference type="ARBA" id="ARBA00023136"/>
    </source>
</evidence>
<dbReference type="PANTHER" id="PTHR23284">
    <property type="entry name" value="PROLACTIN REGULATORY ELEMENT BINDING PROTEIN"/>
    <property type="match status" value="1"/>
</dbReference>
<name>A0A0D7BR89_9AGAR</name>
<evidence type="ECO:0000256" key="2">
    <source>
        <dbReference type="ARBA" id="ARBA00022448"/>
    </source>
</evidence>
<comment type="subcellular location">
    <subcellularLocation>
        <location evidence="1">Endoplasmic reticulum membrane</location>
        <topology evidence="1">Single-pass type II membrane protein</topology>
    </subcellularLocation>
</comment>
<dbReference type="GO" id="GO:0003400">
    <property type="term" value="P:regulation of COPII vesicle coating"/>
    <property type="evidence" value="ECO:0007669"/>
    <property type="project" value="TreeGrafter"/>
</dbReference>
<evidence type="ECO:0000256" key="7">
    <source>
        <dbReference type="ARBA" id="ARBA00022892"/>
    </source>
</evidence>
<keyword evidence="10 12" id="KW-0472">Membrane</keyword>
<keyword evidence="14" id="KW-1185">Reference proteome</keyword>
<evidence type="ECO:0000313" key="13">
    <source>
        <dbReference type="EMBL" id="KIY72947.1"/>
    </source>
</evidence>
<accession>A0A0D7BR89</accession>
<evidence type="ECO:0000256" key="9">
    <source>
        <dbReference type="ARBA" id="ARBA00022989"/>
    </source>
</evidence>
<dbReference type="EMBL" id="KN880439">
    <property type="protein sequence ID" value="KIY72947.1"/>
    <property type="molecule type" value="Genomic_DNA"/>
</dbReference>
<dbReference type="AlphaFoldDB" id="A0A0D7BR89"/>
<keyword evidence="6" id="KW-0256">Endoplasmic reticulum</keyword>
<dbReference type="InterPro" id="IPR011047">
    <property type="entry name" value="Quinoprotein_ADH-like_sf"/>
</dbReference>
<dbReference type="Pfam" id="PF00400">
    <property type="entry name" value="WD40"/>
    <property type="match status" value="1"/>
</dbReference>
<dbReference type="InterPro" id="IPR015943">
    <property type="entry name" value="WD40/YVTN_repeat-like_dom_sf"/>
</dbReference>
<evidence type="ECO:0000256" key="5">
    <source>
        <dbReference type="ARBA" id="ARBA00022737"/>
    </source>
</evidence>
<dbReference type="InterPro" id="IPR045260">
    <property type="entry name" value="Sec12-like"/>
</dbReference>
<keyword evidence="4 12" id="KW-0812">Transmembrane</keyword>
<evidence type="ECO:0000256" key="11">
    <source>
        <dbReference type="PROSITE-ProRule" id="PRU00221"/>
    </source>
</evidence>
<evidence type="ECO:0000313" key="14">
    <source>
        <dbReference type="Proteomes" id="UP000054007"/>
    </source>
</evidence>
<dbReference type="PROSITE" id="PS50082">
    <property type="entry name" value="WD_REPEATS_2"/>
    <property type="match status" value="1"/>
</dbReference>
<feature type="repeat" description="WD" evidence="11">
    <location>
        <begin position="322"/>
        <end position="363"/>
    </location>
</feature>
<evidence type="ECO:0000256" key="12">
    <source>
        <dbReference type="SAM" id="Phobius"/>
    </source>
</evidence>
<dbReference type="Gene3D" id="2.130.10.10">
    <property type="entry name" value="YVTN repeat-like/Quinoprotein amine dehydrogenase"/>
    <property type="match status" value="1"/>
</dbReference>
<evidence type="ECO:0000256" key="6">
    <source>
        <dbReference type="ARBA" id="ARBA00022824"/>
    </source>
</evidence>
<dbReference type="STRING" id="1314674.A0A0D7BR89"/>
<keyword evidence="9 12" id="KW-1133">Transmembrane helix</keyword>
<dbReference type="OrthoDB" id="2013972at2759"/>
<dbReference type="SUPFAM" id="SSF50998">
    <property type="entry name" value="Quinoprotein alcohol dehydrogenase-like"/>
    <property type="match status" value="1"/>
</dbReference>
<keyword evidence="7" id="KW-0931">ER-Golgi transport</keyword>
<keyword evidence="2" id="KW-0813">Transport</keyword>
<proteinExistence type="predicted"/>
<sequence length="385" mass="41789">MRVQHSGHSFSSFPVYSSDFISDNELVLGGGGGASRSGIKNRLKLVRVSTNRSIEEVSEYELEAGEDAPMSIAANRKDRSLASGINSTDERVKQGDNENCRVFNLVDNKFTFITKTGTLNNSEEEFQKVTVLSNDGSILAAAGPYTLDLLSYPLLAPLAPTIKTEKEIYDAAFDGDTLVVVTTGSLLVYELSKPSTISQYKKGKQKPPTCTVTLRHTVNLPESIPNGSFRAGKFHPTDNGTFYAAINTAPIRSKKSKSMPRQAFVSKWDTKTWTVEKSRKIGDRALTCFTVSPNGRWLGFGSSDLAIGLLEANTLALSASVLNSHEFPPTTIAFNPTSELFVSGSADNSIRVVSVPTGTESYAWSIIVLILITLLVLLLALYVQS</sequence>
<dbReference type="GO" id="GO:0006888">
    <property type="term" value="P:endoplasmic reticulum to Golgi vesicle-mediated transport"/>
    <property type="evidence" value="ECO:0007669"/>
    <property type="project" value="TreeGrafter"/>
</dbReference>
<feature type="transmembrane region" description="Helical" evidence="12">
    <location>
        <begin position="362"/>
        <end position="383"/>
    </location>
</feature>
<dbReference type="PANTHER" id="PTHR23284:SF0">
    <property type="entry name" value="PROLACTIN REGULATORY ELEMENT-BINDING PROTEIN"/>
    <property type="match status" value="1"/>
</dbReference>
<dbReference type="GO" id="GO:0005085">
    <property type="term" value="F:guanyl-nucleotide exchange factor activity"/>
    <property type="evidence" value="ECO:0007669"/>
    <property type="project" value="InterPro"/>
</dbReference>
<dbReference type="PROSITE" id="PS50294">
    <property type="entry name" value="WD_REPEATS_REGION"/>
    <property type="match status" value="1"/>
</dbReference>
<protein>
    <submittedName>
        <fullName evidence="13">WD40 repeat-like protein</fullName>
    </submittedName>
</protein>
<evidence type="ECO:0000256" key="4">
    <source>
        <dbReference type="ARBA" id="ARBA00022692"/>
    </source>
</evidence>
<dbReference type="SMART" id="SM00320">
    <property type="entry name" value="WD40"/>
    <property type="match status" value="2"/>
</dbReference>
<evidence type="ECO:0000256" key="3">
    <source>
        <dbReference type="ARBA" id="ARBA00022574"/>
    </source>
</evidence>
<keyword evidence="8" id="KW-0653">Protein transport</keyword>
<reference evidence="13 14" key="1">
    <citation type="journal article" date="2015" name="Fungal Genet. Biol.">
        <title>Evolution of novel wood decay mechanisms in Agaricales revealed by the genome sequences of Fistulina hepatica and Cylindrobasidium torrendii.</title>
        <authorList>
            <person name="Floudas D."/>
            <person name="Held B.W."/>
            <person name="Riley R."/>
            <person name="Nagy L.G."/>
            <person name="Koehler G."/>
            <person name="Ransdell A.S."/>
            <person name="Younus H."/>
            <person name="Chow J."/>
            <person name="Chiniquy J."/>
            <person name="Lipzen A."/>
            <person name="Tritt A."/>
            <person name="Sun H."/>
            <person name="Haridas S."/>
            <person name="LaButti K."/>
            <person name="Ohm R.A."/>
            <person name="Kues U."/>
            <person name="Blanchette R.A."/>
            <person name="Grigoriev I.V."/>
            <person name="Minto R.E."/>
            <person name="Hibbett D.S."/>
        </authorList>
    </citation>
    <scope>NUCLEOTIDE SEQUENCE [LARGE SCALE GENOMIC DNA]</scope>
    <source>
        <strain evidence="13 14">FP15055 ss-10</strain>
    </source>
</reference>
<dbReference type="Proteomes" id="UP000054007">
    <property type="component" value="Unassembled WGS sequence"/>
</dbReference>
<keyword evidence="3 11" id="KW-0853">WD repeat</keyword>